<dbReference type="Pfam" id="PF02634">
    <property type="entry name" value="FdhD-NarQ"/>
    <property type="match status" value="1"/>
</dbReference>
<dbReference type="Gene3D" id="3.40.140.10">
    <property type="entry name" value="Cytidine Deaminase, domain 2"/>
    <property type="match status" value="1"/>
</dbReference>
<dbReference type="EMBL" id="HE964772">
    <property type="protein sequence ID" value="CCJ37256.1"/>
    <property type="molecule type" value="Genomic_DNA"/>
</dbReference>
<keyword evidence="1" id="KW-0963">Cytoplasm</keyword>
<evidence type="ECO:0000313" key="3">
    <source>
        <dbReference type="EMBL" id="CCJ37256.1"/>
    </source>
</evidence>
<accession>I7KDW6</accession>
<dbReference type="InterPro" id="IPR016193">
    <property type="entry name" value="Cytidine_deaminase-like"/>
</dbReference>
<dbReference type="KEGG" id="mbg:BN140_2333"/>
<proteinExistence type="predicted"/>
<dbReference type="STRING" id="1201294.BN140_2333"/>
<dbReference type="PANTHER" id="PTHR30592">
    <property type="entry name" value="FORMATE DEHYDROGENASE"/>
    <property type="match status" value="1"/>
</dbReference>
<dbReference type="NCBIfam" id="TIGR00129">
    <property type="entry name" value="fdhD_narQ"/>
    <property type="match status" value="1"/>
</dbReference>
<dbReference type="Proteomes" id="UP000009007">
    <property type="component" value="Chromosome I"/>
</dbReference>
<keyword evidence="2" id="KW-0501">Molybdenum cofactor biosynthesis</keyword>
<reference evidence="4" key="1">
    <citation type="journal article" date="2012" name="J. Bacteriol.">
        <title>Complete genome sequence of the hydrogenotrophic, methanogenic archaeon Methanoculleus bourgensis strain MS2T, isolated from a sewage sludge digester.</title>
        <authorList>
            <person name="Maus I."/>
            <person name="Wibberg D."/>
            <person name="Stantscheff R."/>
            <person name="Eikmeyer F.G."/>
            <person name="Seffner A."/>
            <person name="Boelter J."/>
            <person name="Szczepanowski R."/>
            <person name="Blom J."/>
            <person name="Jaenicke S."/>
            <person name="Konig H."/>
            <person name="Puhler A."/>
            <person name="Schluter A."/>
        </authorList>
    </citation>
    <scope>NUCLEOTIDE SEQUENCE [LARGE SCALE GENOMIC DNA]</scope>
    <source>
        <strain evidence="4">ATCC 43281 / DSM 3045 / OCM 15 / MS2</strain>
    </source>
</reference>
<organism evidence="3 4">
    <name type="scientific">Methanoculleus bourgensis (strain ATCC 43281 / DSM 3045 / OCM 15 / MS2)</name>
    <name type="common">Methanogenium bourgense</name>
    <dbReference type="NCBI Taxonomy" id="1201294"/>
    <lineage>
        <taxon>Archaea</taxon>
        <taxon>Methanobacteriati</taxon>
        <taxon>Methanobacteriota</taxon>
        <taxon>Stenosarchaea group</taxon>
        <taxon>Methanomicrobia</taxon>
        <taxon>Methanomicrobiales</taxon>
        <taxon>Methanomicrobiaceae</taxon>
        <taxon>Methanoculleus</taxon>
    </lineage>
</organism>
<dbReference type="InterPro" id="IPR003786">
    <property type="entry name" value="FdhD"/>
</dbReference>
<dbReference type="PANTHER" id="PTHR30592:SF1">
    <property type="entry name" value="SULFUR CARRIER PROTEIN FDHD"/>
    <property type="match status" value="1"/>
</dbReference>
<dbReference type="SUPFAM" id="SSF53927">
    <property type="entry name" value="Cytidine deaminase-like"/>
    <property type="match status" value="1"/>
</dbReference>
<evidence type="ECO:0000256" key="1">
    <source>
        <dbReference type="ARBA" id="ARBA00022490"/>
    </source>
</evidence>
<dbReference type="BioCyc" id="MBOU1201294:BN140_RS11585-MONOMER"/>
<evidence type="ECO:0000256" key="2">
    <source>
        <dbReference type="ARBA" id="ARBA00023150"/>
    </source>
</evidence>
<evidence type="ECO:0000313" key="4">
    <source>
        <dbReference type="Proteomes" id="UP000009007"/>
    </source>
</evidence>
<name>I7KDW6_METBM</name>
<dbReference type="GO" id="GO:0016783">
    <property type="term" value="F:sulfurtransferase activity"/>
    <property type="evidence" value="ECO:0007669"/>
    <property type="project" value="InterPro"/>
</dbReference>
<dbReference type="GO" id="GO:0006777">
    <property type="term" value="P:Mo-molybdopterin cofactor biosynthetic process"/>
    <property type="evidence" value="ECO:0007669"/>
    <property type="project" value="UniProtKB-KW"/>
</dbReference>
<dbReference type="HOGENOM" id="CLU_056887_4_0_2"/>
<keyword evidence="4" id="KW-1185">Reference proteome</keyword>
<sequence>MTDTLYREYPARSRPLHPQSRGDAWYYSSAPCTSMHKRPYSRAACKHCNVRTMFKKIPCIPIDDGSAGQTTQDAAEETPVAIFVNGRHMTTAILSPARFEDFITGYLYTEEIIRNVDEIESVRIEENRISVLTRNLFKRVSTKKTILSGCGGAVSYIDTEKLPTINSDLIISVPEIAAAVAALLAPDARIPAGRIEAVALVAGGSIIARSEDIDRHNALDRVIGYGLQNSVDFPRTVAVSTGCITSEMVRKCLFANIPAIISTGSPTALAVEVAEETGLCVVGSAGTPDIAVYAHAERIAGIGA</sequence>
<protein>
    <submittedName>
        <fullName evidence="3">Formate dehydrogenase</fullName>
    </submittedName>
</protein>
<dbReference type="Gene3D" id="3.10.20.10">
    <property type="match status" value="1"/>
</dbReference>
<dbReference type="AlphaFoldDB" id="I7KDW6"/>
<dbReference type="PATRIC" id="fig|1201294.9.peg.2603"/>
<gene>
    <name evidence="3" type="primary">fdhD3</name>
    <name evidence="3" type="ordered locus">BN140_2333</name>
</gene>